<sequence length="399" mass="41976">MRSWRRFVSDITIPKLNNNDSTYLLLEWLADDGANVEADEPVASIETSKAVDELVAGQAGALRQALPAGTRLSPGTVIGRILPPGVPDPGPRHGEPESALRPATPGDDVPLPAEAEPIVTEPARVLMEQLKVTPEQVRGLGKKLVREADVRKLATTGQGTRLHARSPVQAAVARTVTTSHSTIPTAFTAMRVTVDAVLAEARTLTRRMRCLVGLPEFVITAIAALHRDFPLFFASDVGEGTLAEAAGACVGVTVDVGKGLYIPVVKDADGLTIAQIIEAVTAYRDTALHGQFSEGDLQGGNITVTLHTDPDVVVAQPLVFPGQTCALSLPGIRRELHLDASGEVGHRSVVDVGISYDHRRVNGREVIQFLGALKGLLESPRDLLGAEGASEGGAQGGGG</sequence>
<evidence type="ECO:0000259" key="9">
    <source>
        <dbReference type="Pfam" id="PF00364"/>
    </source>
</evidence>
<dbReference type="AlphaFoldDB" id="A0A5J5JUN7"/>
<evidence type="ECO:0000256" key="7">
    <source>
        <dbReference type="SAM" id="MobiDB-lite"/>
    </source>
</evidence>
<dbReference type="PANTHER" id="PTHR43178">
    <property type="entry name" value="DIHYDROLIPOAMIDE ACETYLTRANSFERASE COMPONENT OF PYRUVATE DEHYDROGENASE COMPLEX"/>
    <property type="match status" value="1"/>
</dbReference>
<dbReference type="PANTHER" id="PTHR43178:SF5">
    <property type="entry name" value="LIPOAMIDE ACYLTRANSFERASE COMPONENT OF BRANCHED-CHAIN ALPHA-KETO ACID DEHYDROGENASE COMPLEX, MITOCHONDRIAL"/>
    <property type="match status" value="1"/>
</dbReference>
<evidence type="ECO:0000259" key="8">
    <source>
        <dbReference type="Pfam" id="PF00198"/>
    </source>
</evidence>
<accession>A0A5J5JUN7</accession>
<dbReference type="CDD" id="cd06849">
    <property type="entry name" value="lipoyl_domain"/>
    <property type="match status" value="1"/>
</dbReference>
<dbReference type="Proteomes" id="UP000327011">
    <property type="component" value="Unassembled WGS sequence"/>
</dbReference>
<evidence type="ECO:0000256" key="4">
    <source>
        <dbReference type="ARBA" id="ARBA00022823"/>
    </source>
</evidence>
<dbReference type="InterPro" id="IPR003016">
    <property type="entry name" value="2-oxoA_DH_lipoyl-BS"/>
</dbReference>
<evidence type="ECO:0000256" key="2">
    <source>
        <dbReference type="ARBA" id="ARBA00007317"/>
    </source>
</evidence>
<keyword evidence="11" id="KW-1185">Reference proteome</keyword>
<evidence type="ECO:0000256" key="5">
    <source>
        <dbReference type="ARBA" id="ARBA00023315"/>
    </source>
</evidence>
<dbReference type="GO" id="GO:0005737">
    <property type="term" value="C:cytoplasm"/>
    <property type="evidence" value="ECO:0007669"/>
    <property type="project" value="TreeGrafter"/>
</dbReference>
<dbReference type="EMBL" id="VYTZ01000025">
    <property type="protein sequence ID" value="KAA9373305.1"/>
    <property type="molecule type" value="Genomic_DNA"/>
</dbReference>
<dbReference type="InterPro" id="IPR000089">
    <property type="entry name" value="Biotin_lipoyl"/>
</dbReference>
<dbReference type="PROSITE" id="PS00189">
    <property type="entry name" value="LIPOYL"/>
    <property type="match status" value="1"/>
</dbReference>
<evidence type="ECO:0000313" key="10">
    <source>
        <dbReference type="EMBL" id="KAA9373305.1"/>
    </source>
</evidence>
<dbReference type="Pfam" id="PF00364">
    <property type="entry name" value="Biotin_lipoyl"/>
    <property type="match status" value="1"/>
</dbReference>
<dbReference type="InterPro" id="IPR050743">
    <property type="entry name" value="2-oxoacid_DH_E2_comp"/>
</dbReference>
<keyword evidence="3 6" id="KW-0808">Transferase</keyword>
<dbReference type="EC" id="2.3.1.-" evidence="6"/>
<organism evidence="10 11">
    <name type="scientific">Microbispora cellulosiformans</name>
    <dbReference type="NCBI Taxonomy" id="2614688"/>
    <lineage>
        <taxon>Bacteria</taxon>
        <taxon>Bacillati</taxon>
        <taxon>Actinomycetota</taxon>
        <taxon>Actinomycetes</taxon>
        <taxon>Streptosporangiales</taxon>
        <taxon>Streptosporangiaceae</taxon>
        <taxon>Microbispora</taxon>
    </lineage>
</organism>
<dbReference type="InterPro" id="IPR023213">
    <property type="entry name" value="CAT-like_dom_sf"/>
</dbReference>
<dbReference type="SUPFAM" id="SSF52777">
    <property type="entry name" value="CoA-dependent acyltransferases"/>
    <property type="match status" value="1"/>
</dbReference>
<comment type="similarity">
    <text evidence="2 6">Belongs to the 2-oxoacid dehydrogenase family.</text>
</comment>
<dbReference type="GO" id="GO:0031405">
    <property type="term" value="F:lipoic acid binding"/>
    <property type="evidence" value="ECO:0007669"/>
    <property type="project" value="TreeGrafter"/>
</dbReference>
<feature type="region of interest" description="Disordered" evidence="7">
    <location>
        <begin position="81"/>
        <end position="109"/>
    </location>
</feature>
<evidence type="ECO:0000256" key="1">
    <source>
        <dbReference type="ARBA" id="ARBA00001938"/>
    </source>
</evidence>
<dbReference type="GO" id="GO:0016407">
    <property type="term" value="F:acetyltransferase activity"/>
    <property type="evidence" value="ECO:0007669"/>
    <property type="project" value="TreeGrafter"/>
</dbReference>
<evidence type="ECO:0000313" key="11">
    <source>
        <dbReference type="Proteomes" id="UP000327011"/>
    </source>
</evidence>
<comment type="caution">
    <text evidence="10">The sequence shown here is derived from an EMBL/GenBank/DDBJ whole genome shotgun (WGS) entry which is preliminary data.</text>
</comment>
<dbReference type="SUPFAM" id="SSF51230">
    <property type="entry name" value="Single hybrid motif"/>
    <property type="match status" value="1"/>
</dbReference>
<name>A0A5J5JUN7_9ACTN</name>
<feature type="domain" description="Lipoyl-binding" evidence="9">
    <location>
        <begin position="14"/>
        <end position="81"/>
    </location>
</feature>
<proteinExistence type="inferred from homology"/>
<feature type="domain" description="2-oxoacid dehydrogenase acyltransferase catalytic" evidence="8">
    <location>
        <begin position="166"/>
        <end position="384"/>
    </location>
</feature>
<dbReference type="Gene3D" id="3.30.559.10">
    <property type="entry name" value="Chloramphenicol acetyltransferase-like domain"/>
    <property type="match status" value="1"/>
</dbReference>
<evidence type="ECO:0000256" key="3">
    <source>
        <dbReference type="ARBA" id="ARBA00022679"/>
    </source>
</evidence>
<protein>
    <recommendedName>
        <fullName evidence="6">Dihydrolipoamide acetyltransferase component of pyruvate dehydrogenase complex</fullName>
        <ecNumber evidence="6">2.3.1.-</ecNumber>
    </recommendedName>
</protein>
<gene>
    <name evidence="10" type="ORF">F5972_35875</name>
</gene>
<comment type="cofactor">
    <cofactor evidence="1 6">
        <name>(R)-lipoate</name>
        <dbReference type="ChEBI" id="CHEBI:83088"/>
    </cofactor>
</comment>
<keyword evidence="4 6" id="KW-0450">Lipoyl</keyword>
<evidence type="ECO:0000256" key="6">
    <source>
        <dbReference type="RuleBase" id="RU003423"/>
    </source>
</evidence>
<keyword evidence="10" id="KW-0670">Pyruvate</keyword>
<dbReference type="Pfam" id="PF00198">
    <property type="entry name" value="2-oxoacid_dh"/>
    <property type="match status" value="1"/>
</dbReference>
<dbReference type="Gene3D" id="2.40.50.100">
    <property type="match status" value="1"/>
</dbReference>
<dbReference type="InterPro" id="IPR011053">
    <property type="entry name" value="Single_hybrid_motif"/>
</dbReference>
<dbReference type="InterPro" id="IPR001078">
    <property type="entry name" value="2-oxoacid_DH_actylTfrase"/>
</dbReference>
<reference evidence="10 11" key="1">
    <citation type="submission" date="2019-09" db="EMBL/GenBank/DDBJ databases">
        <title>Screening of Novel Bioactive Compounds from Soil-Associated.</title>
        <authorList>
            <person name="Gong X."/>
        </authorList>
    </citation>
    <scope>NUCLEOTIDE SEQUENCE [LARGE SCALE GENOMIC DNA]</scope>
    <source>
        <strain evidence="10 11">Gxj-6</strain>
    </source>
</reference>
<keyword evidence="5 6" id="KW-0012">Acyltransferase</keyword>